<reference evidence="1" key="1">
    <citation type="journal article" date="2023" name="G3 (Bethesda)">
        <title>Whole genome assembly and annotation of the endangered Caribbean coral Acropora cervicornis.</title>
        <authorList>
            <person name="Selwyn J.D."/>
            <person name="Vollmer S.V."/>
        </authorList>
    </citation>
    <scope>NUCLEOTIDE SEQUENCE</scope>
    <source>
        <strain evidence="1">K2</strain>
    </source>
</reference>
<gene>
    <name evidence="1" type="ORF">P5673_026377</name>
</gene>
<dbReference type="AlphaFoldDB" id="A0AAD9UWH7"/>
<reference evidence="1" key="2">
    <citation type="journal article" date="2023" name="Science">
        <title>Genomic signatures of disease resistance in endangered staghorn corals.</title>
        <authorList>
            <person name="Vollmer S.V."/>
            <person name="Selwyn J.D."/>
            <person name="Despard B.A."/>
            <person name="Roesel C.L."/>
        </authorList>
    </citation>
    <scope>NUCLEOTIDE SEQUENCE</scope>
    <source>
        <strain evidence="1">K2</strain>
    </source>
</reference>
<proteinExistence type="predicted"/>
<dbReference type="EMBL" id="JARQWQ010000086">
    <property type="protein sequence ID" value="KAK2552528.1"/>
    <property type="molecule type" value="Genomic_DNA"/>
</dbReference>
<evidence type="ECO:0000313" key="2">
    <source>
        <dbReference type="Proteomes" id="UP001249851"/>
    </source>
</evidence>
<protein>
    <submittedName>
        <fullName evidence="1">Uncharacterized protein</fullName>
    </submittedName>
</protein>
<name>A0AAD9UWH7_ACRCE</name>
<keyword evidence="2" id="KW-1185">Reference proteome</keyword>
<organism evidence="1 2">
    <name type="scientific">Acropora cervicornis</name>
    <name type="common">Staghorn coral</name>
    <dbReference type="NCBI Taxonomy" id="6130"/>
    <lineage>
        <taxon>Eukaryota</taxon>
        <taxon>Metazoa</taxon>
        <taxon>Cnidaria</taxon>
        <taxon>Anthozoa</taxon>
        <taxon>Hexacorallia</taxon>
        <taxon>Scleractinia</taxon>
        <taxon>Astrocoeniina</taxon>
        <taxon>Acroporidae</taxon>
        <taxon>Acropora</taxon>
    </lineage>
</organism>
<accession>A0AAD9UWH7</accession>
<evidence type="ECO:0000313" key="1">
    <source>
        <dbReference type="EMBL" id="KAK2552528.1"/>
    </source>
</evidence>
<dbReference type="Proteomes" id="UP001249851">
    <property type="component" value="Unassembled WGS sequence"/>
</dbReference>
<comment type="caution">
    <text evidence="1">The sequence shown here is derived from an EMBL/GenBank/DDBJ whole genome shotgun (WGS) entry which is preliminary data.</text>
</comment>
<sequence>MNPQFCPTFRPIPRFVPVVARPTAPVGFSNFPPSSPCHIPAFPAPVSPDVPFTQATSKTRKDLEQLGSPIVDKSLSEVIFELAAQKNGIRIGTVSNKAKQGNSLEDFKKIAERNGITVNPAGSNLKMESKMAEADSKGIVSAVNGETISDGNKAVNKEEDVCEVKNIAENFEAEVEKGMHSKSPVAYVSMDKVEMSGVKVENSTSILNGSAGIQVGDFEKAMAVDNPCHVINAKSSKCSSTNEHVSNATKSVTQDKQICGQSRITMGRFSDETKDNNKAEGVPEVLDFIEQDHQVARFQEMARLNGIKVGESTVSGTREVSGDSDAEYTDSGCGVNLQQSNFYPAVDIDPKIAKFQELAWLNGIKVGMKSLRTPSISSVSSCDSSDDQSNLQVVEKWPTTNNPHCIDSFLEAAERNGIKVSKRNFSKCINNNCSLGTPSANVSVEASSQTDLAVTVDCQCQTQDSYNEISGKSEGLQDGIAVSITKEAIEEEYLLWKFDDNVCSTTKLCYKDLYFCERRNREQLTARLRDERDGTTRTKGNNKAITDELREELNLKSKECEV</sequence>